<dbReference type="OrthoDB" id="66498at2759"/>
<proteinExistence type="predicted"/>
<dbReference type="VEuPathDB" id="FungiDB:SPRG_08949"/>
<gene>
    <name evidence="2" type="ORF">SPRG_08949</name>
</gene>
<dbReference type="Pfam" id="PF03457">
    <property type="entry name" value="HA"/>
    <property type="match status" value="2"/>
</dbReference>
<dbReference type="PANTHER" id="PTHR37066">
    <property type="entry name" value="HELICASE-ASSOCIATED"/>
    <property type="match status" value="1"/>
</dbReference>
<dbReference type="RefSeq" id="XP_012203681.1">
    <property type="nucleotide sequence ID" value="XM_012348291.1"/>
</dbReference>
<dbReference type="Proteomes" id="UP000030745">
    <property type="component" value="Unassembled WGS sequence"/>
</dbReference>
<dbReference type="KEGG" id="spar:SPRG_08949"/>
<feature type="domain" description="Helicase-associated" evidence="1">
    <location>
        <begin position="98"/>
        <end position="169"/>
    </location>
</feature>
<dbReference type="STRING" id="695850.A0A067C921"/>
<accession>A0A067C921</accession>
<evidence type="ECO:0000313" key="2">
    <source>
        <dbReference type="EMBL" id="KDO25650.1"/>
    </source>
</evidence>
<sequence length="537" mass="60399">MRSKRDLAAAPSVVLVRRRRQSWEAKLLAMQTFHRLHGHVKVPNSFVVPHDDPAWPPDTCGMRLGSAAANFRNRADTLSPEQKAALTDLGYSWKTTAVPWDLKVAALATYRRLHCHCNVPPEFEVPSHDSAWPQALWTIKLGKVVANIRIKGQAALTEGRRQQLQDLGFVWCPRTSQQLVAQWETNMHALTVYKQLHGHVLVPDDFVVPEAAPWPEIVFNVKLGHITGLLRSVELSPAQRDELRRLGFLFNTSLEHETAIVLSGAATYHQLIADASYEIPRAFVVPASPAWPENLWYLPLGVFWANAVARIAAGDVSTLAALHEAGVYYEPRASAHRFLTALDAFATHHGHVNVPSSYRIPTHEEEQWPRTVGGMDLGRQVALIRASRASVPDDVCDRLQALQFRWTDDDWSDAEIAAAWDVYEQICGHRVLGPTFTVPEDDLRWPSALWTLPLGKLRFVHRPALDARWFRGLQAYYDVFGHVDVPPHYVVPSDGVSWPSELWGLDLGAVVDHLRCGQVRLTKDRLEWLCEHAFGAT</sequence>
<evidence type="ECO:0000313" key="3">
    <source>
        <dbReference type="Proteomes" id="UP000030745"/>
    </source>
</evidence>
<dbReference type="InterPro" id="IPR005114">
    <property type="entry name" value="Helicase_assoc"/>
</dbReference>
<dbReference type="AlphaFoldDB" id="A0A067C921"/>
<protein>
    <recommendedName>
        <fullName evidence="1">Helicase-associated domain-containing protein</fullName>
    </recommendedName>
</protein>
<dbReference type="PANTHER" id="PTHR37066:SF1">
    <property type="entry name" value="LNS2_PITP DOMAIN-CONTAINING PROTEIN"/>
    <property type="match status" value="1"/>
</dbReference>
<dbReference type="EMBL" id="KK583230">
    <property type="protein sequence ID" value="KDO25650.1"/>
    <property type="molecule type" value="Genomic_DNA"/>
</dbReference>
<keyword evidence="3" id="KW-1185">Reference proteome</keyword>
<reference evidence="2 3" key="1">
    <citation type="journal article" date="2013" name="PLoS Genet.">
        <title>Distinctive expansion of potential virulence genes in the genome of the oomycete fish pathogen Saprolegnia parasitica.</title>
        <authorList>
            <person name="Jiang R.H."/>
            <person name="de Bruijn I."/>
            <person name="Haas B.J."/>
            <person name="Belmonte R."/>
            <person name="Lobach L."/>
            <person name="Christie J."/>
            <person name="van den Ackerveken G."/>
            <person name="Bottin A."/>
            <person name="Bulone V."/>
            <person name="Diaz-Moreno S.M."/>
            <person name="Dumas B."/>
            <person name="Fan L."/>
            <person name="Gaulin E."/>
            <person name="Govers F."/>
            <person name="Grenville-Briggs L.J."/>
            <person name="Horner N.R."/>
            <person name="Levin J.Z."/>
            <person name="Mammella M."/>
            <person name="Meijer H.J."/>
            <person name="Morris P."/>
            <person name="Nusbaum C."/>
            <person name="Oome S."/>
            <person name="Phillips A.J."/>
            <person name="van Rooyen D."/>
            <person name="Rzeszutek E."/>
            <person name="Saraiva M."/>
            <person name="Secombes C.J."/>
            <person name="Seidl M.F."/>
            <person name="Snel B."/>
            <person name="Stassen J.H."/>
            <person name="Sykes S."/>
            <person name="Tripathy S."/>
            <person name="van den Berg H."/>
            <person name="Vega-Arreguin J.C."/>
            <person name="Wawra S."/>
            <person name="Young S.K."/>
            <person name="Zeng Q."/>
            <person name="Dieguez-Uribeondo J."/>
            <person name="Russ C."/>
            <person name="Tyler B.M."/>
            <person name="van West P."/>
        </authorList>
    </citation>
    <scope>NUCLEOTIDE SEQUENCE [LARGE SCALE GENOMIC DNA]</scope>
    <source>
        <strain evidence="2 3">CBS 223.65</strain>
    </source>
</reference>
<feature type="domain" description="Helicase-associated" evidence="1">
    <location>
        <begin position="20"/>
        <end position="90"/>
    </location>
</feature>
<dbReference type="OMA" id="IGFVWSI"/>
<organism evidence="2 3">
    <name type="scientific">Saprolegnia parasitica (strain CBS 223.65)</name>
    <dbReference type="NCBI Taxonomy" id="695850"/>
    <lineage>
        <taxon>Eukaryota</taxon>
        <taxon>Sar</taxon>
        <taxon>Stramenopiles</taxon>
        <taxon>Oomycota</taxon>
        <taxon>Saprolegniomycetes</taxon>
        <taxon>Saprolegniales</taxon>
        <taxon>Saprolegniaceae</taxon>
        <taxon>Saprolegnia</taxon>
    </lineage>
</organism>
<name>A0A067C921_SAPPC</name>
<evidence type="ECO:0000259" key="1">
    <source>
        <dbReference type="Pfam" id="PF03457"/>
    </source>
</evidence>
<dbReference type="GeneID" id="24131149"/>